<dbReference type="Pfam" id="PF00589">
    <property type="entry name" value="Phage_integrase"/>
    <property type="match status" value="1"/>
</dbReference>
<evidence type="ECO:0000259" key="2">
    <source>
        <dbReference type="Pfam" id="PF00589"/>
    </source>
</evidence>
<name>A0A1I4JUP3_9FIRM</name>
<sequence>MSTDNEIYEEISWNVEVVQQLINKEKDADNLFVELDSYFTVGIRFSDSFWDFNFARKIPLSADKNRFDFAKIISKEFRVIIKKNVIRDLYISKNNRTTTTHGYYMRMRRFALFLQNEKFMHNFAHITPSIIQEYIDKKLSNTTKKNISTNLFAIRKMLDELEFGGYSLDYSSFEPIMNSIPVGEIIAESESNKHPNIPKQLHERIIKCALRDMEDETLRLQSCIMACLIVILARTGMRNGELRILEAGKLKEETIFKNKKSAYYLEFFTFKTTSTREGRWTQTFLFPDSLKAYQTLEKITEEQRNKLNTNYLVNSYKGRVLSNTSFYDRFDGFFLRHQEELGFNSLSEIEKLQLKQRTFKNLLEAKTFKSNYCEPVDCDLLLSQPIYTLNPHQFRVALANWLKDRGLTIEWIREHMNHMESEMTMWYFRDPESVKETLYYRASMDGTRIEAQKANLVKELTDPDLVQAYETINKFLKKKKLNIFKNIDEILRILKKSAVKESLVGMCTKAIGTLCEQQKRLALLEKHFYISYQLPDITSFDFNYKRLIEKLKVVEHNKALSQINPKFQKDYELEFTALKNFYQNRFKPEHEDLVEKVAIDGEIEILKAYPQLKQVIGRLTEIDKEVQEWVKKLNLENLLANEQNNIK</sequence>
<reference evidence="4" key="1">
    <citation type="submission" date="2016-10" db="EMBL/GenBank/DDBJ databases">
        <authorList>
            <person name="Varghese N."/>
            <person name="Submissions S."/>
        </authorList>
    </citation>
    <scope>NUCLEOTIDE SEQUENCE [LARGE SCALE GENOMIC DNA]</scope>
    <source>
        <strain evidence="4">DSM 13327</strain>
    </source>
</reference>
<keyword evidence="4" id="KW-1185">Reference proteome</keyword>
<dbReference type="STRING" id="1123291.SAMN04490355_101438"/>
<organism evidence="3 4">
    <name type="scientific">Pelosinus propionicus DSM 13327</name>
    <dbReference type="NCBI Taxonomy" id="1123291"/>
    <lineage>
        <taxon>Bacteria</taxon>
        <taxon>Bacillati</taxon>
        <taxon>Bacillota</taxon>
        <taxon>Negativicutes</taxon>
        <taxon>Selenomonadales</taxon>
        <taxon>Sporomusaceae</taxon>
        <taxon>Pelosinus</taxon>
    </lineage>
</organism>
<gene>
    <name evidence="3" type="ORF">SAMN04490355_101438</name>
</gene>
<dbReference type="GO" id="GO:0006310">
    <property type="term" value="P:DNA recombination"/>
    <property type="evidence" value="ECO:0007669"/>
    <property type="project" value="UniProtKB-KW"/>
</dbReference>
<evidence type="ECO:0000313" key="4">
    <source>
        <dbReference type="Proteomes" id="UP000199520"/>
    </source>
</evidence>
<dbReference type="SUPFAM" id="SSF56349">
    <property type="entry name" value="DNA breaking-rejoining enzymes"/>
    <property type="match status" value="1"/>
</dbReference>
<feature type="domain" description="Tyr recombinase" evidence="2">
    <location>
        <begin position="221"/>
        <end position="429"/>
    </location>
</feature>
<dbReference type="Proteomes" id="UP000199520">
    <property type="component" value="Unassembled WGS sequence"/>
</dbReference>
<dbReference type="InterPro" id="IPR013762">
    <property type="entry name" value="Integrase-like_cat_sf"/>
</dbReference>
<dbReference type="RefSeq" id="WP_090935780.1">
    <property type="nucleotide sequence ID" value="NZ_FOTS01000014.1"/>
</dbReference>
<dbReference type="Gene3D" id="1.10.443.10">
    <property type="entry name" value="Intergrase catalytic core"/>
    <property type="match status" value="1"/>
</dbReference>
<accession>A0A1I4JUP3</accession>
<dbReference type="EMBL" id="FOTS01000014">
    <property type="protein sequence ID" value="SFL70305.1"/>
    <property type="molecule type" value="Genomic_DNA"/>
</dbReference>
<proteinExistence type="predicted"/>
<dbReference type="InterPro" id="IPR002104">
    <property type="entry name" value="Integrase_catalytic"/>
</dbReference>
<evidence type="ECO:0000313" key="3">
    <source>
        <dbReference type="EMBL" id="SFL70305.1"/>
    </source>
</evidence>
<keyword evidence="1" id="KW-0233">DNA recombination</keyword>
<evidence type="ECO:0000256" key="1">
    <source>
        <dbReference type="ARBA" id="ARBA00023172"/>
    </source>
</evidence>
<dbReference type="GO" id="GO:0015074">
    <property type="term" value="P:DNA integration"/>
    <property type="evidence" value="ECO:0007669"/>
    <property type="project" value="InterPro"/>
</dbReference>
<protein>
    <submittedName>
        <fullName evidence="3">Phage integrase family protein</fullName>
    </submittedName>
</protein>
<dbReference type="InterPro" id="IPR011010">
    <property type="entry name" value="DNA_brk_join_enz"/>
</dbReference>
<dbReference type="OrthoDB" id="1803733at2"/>
<dbReference type="GO" id="GO:0003677">
    <property type="term" value="F:DNA binding"/>
    <property type="evidence" value="ECO:0007669"/>
    <property type="project" value="InterPro"/>
</dbReference>
<dbReference type="AlphaFoldDB" id="A0A1I4JUP3"/>